<protein>
    <submittedName>
        <fullName evidence="1">Sulfate adenylyltransferase subunit 1</fullName>
    </submittedName>
</protein>
<gene>
    <name evidence="1" type="ORF">KUF71_021949</name>
</gene>
<dbReference type="GO" id="GO:0016779">
    <property type="term" value="F:nucleotidyltransferase activity"/>
    <property type="evidence" value="ECO:0007669"/>
    <property type="project" value="UniProtKB-KW"/>
</dbReference>
<keyword evidence="2" id="KW-1185">Reference proteome</keyword>
<feature type="non-terminal residue" evidence="1">
    <location>
        <position position="1"/>
    </location>
</feature>
<evidence type="ECO:0000313" key="2">
    <source>
        <dbReference type="Proteomes" id="UP001219518"/>
    </source>
</evidence>
<dbReference type="EMBL" id="JAHWGI010000293">
    <property type="protein sequence ID" value="KAK3912379.1"/>
    <property type="molecule type" value="Genomic_DNA"/>
</dbReference>
<sequence length="134" mass="14597">VAVALHFAHSTLQSKKTDHEKPKLAAPTEGIPCVLRKPRRGGGIILQDCPLSTANESAICHLTLPLTPLQGSPYEGPLGRSVVFAVLAPRYRQIRPELGQGGPATYFDLSTSSIKFRVFQCNDISQRFLHTGSF</sequence>
<organism evidence="1 2">
    <name type="scientific">Frankliniella fusca</name>
    <dbReference type="NCBI Taxonomy" id="407009"/>
    <lineage>
        <taxon>Eukaryota</taxon>
        <taxon>Metazoa</taxon>
        <taxon>Ecdysozoa</taxon>
        <taxon>Arthropoda</taxon>
        <taxon>Hexapoda</taxon>
        <taxon>Insecta</taxon>
        <taxon>Pterygota</taxon>
        <taxon>Neoptera</taxon>
        <taxon>Paraneoptera</taxon>
        <taxon>Thysanoptera</taxon>
        <taxon>Terebrantia</taxon>
        <taxon>Thripoidea</taxon>
        <taxon>Thripidae</taxon>
        <taxon>Frankliniella</taxon>
    </lineage>
</organism>
<proteinExistence type="predicted"/>
<accession>A0AAE1LB81</accession>
<keyword evidence="1" id="KW-0808">Transferase</keyword>
<reference evidence="1" key="2">
    <citation type="journal article" date="2023" name="BMC Genomics">
        <title>Pest status, molecular evolution, and epigenetic factors derived from the genome assembly of Frankliniella fusca, a thysanopteran phytovirus vector.</title>
        <authorList>
            <person name="Catto M.A."/>
            <person name="Labadie P.E."/>
            <person name="Jacobson A.L."/>
            <person name="Kennedy G.G."/>
            <person name="Srinivasan R."/>
            <person name="Hunt B.G."/>
        </authorList>
    </citation>
    <scope>NUCLEOTIDE SEQUENCE</scope>
    <source>
        <strain evidence="1">PL_HMW_Pooled</strain>
    </source>
</reference>
<comment type="caution">
    <text evidence="1">The sequence shown here is derived from an EMBL/GenBank/DDBJ whole genome shotgun (WGS) entry which is preliminary data.</text>
</comment>
<keyword evidence="1" id="KW-0548">Nucleotidyltransferase</keyword>
<name>A0AAE1LB81_9NEOP</name>
<evidence type="ECO:0000313" key="1">
    <source>
        <dbReference type="EMBL" id="KAK3912379.1"/>
    </source>
</evidence>
<reference evidence="1" key="1">
    <citation type="submission" date="2021-07" db="EMBL/GenBank/DDBJ databases">
        <authorList>
            <person name="Catto M.A."/>
            <person name="Jacobson A."/>
            <person name="Kennedy G."/>
            <person name="Labadie P."/>
            <person name="Hunt B.G."/>
            <person name="Srinivasan R."/>
        </authorList>
    </citation>
    <scope>NUCLEOTIDE SEQUENCE</scope>
    <source>
        <strain evidence="1">PL_HMW_Pooled</strain>
        <tissue evidence="1">Head</tissue>
    </source>
</reference>
<dbReference type="Proteomes" id="UP001219518">
    <property type="component" value="Unassembled WGS sequence"/>
</dbReference>
<dbReference type="AlphaFoldDB" id="A0AAE1LB81"/>